<dbReference type="InterPro" id="IPR003439">
    <property type="entry name" value="ABC_transporter-like_ATP-bd"/>
</dbReference>
<dbReference type="PANTHER" id="PTHR43038:SF3">
    <property type="entry name" value="ABC TRANSPORTER G FAMILY MEMBER 20 ISOFORM X1"/>
    <property type="match status" value="1"/>
</dbReference>
<evidence type="ECO:0000256" key="6">
    <source>
        <dbReference type="ARBA" id="ARBA00023136"/>
    </source>
</evidence>
<dbReference type="GO" id="GO:0016887">
    <property type="term" value="F:ATP hydrolysis activity"/>
    <property type="evidence" value="ECO:0007669"/>
    <property type="project" value="InterPro"/>
</dbReference>
<accession>A0A7R9AXZ0</accession>
<feature type="transmembrane region" description="Helical" evidence="7">
    <location>
        <begin position="380"/>
        <end position="402"/>
    </location>
</feature>
<dbReference type="Gene3D" id="3.40.50.300">
    <property type="entry name" value="P-loop containing nucleotide triphosphate hydrolases"/>
    <property type="match status" value="1"/>
</dbReference>
<evidence type="ECO:0000313" key="9">
    <source>
        <dbReference type="EMBL" id="CAD7261927.1"/>
    </source>
</evidence>
<dbReference type="AlphaFoldDB" id="A0A7R9AXZ0"/>
<dbReference type="Pfam" id="PF00005">
    <property type="entry name" value="ABC_tran"/>
    <property type="match status" value="1"/>
</dbReference>
<feature type="transmembrane region" description="Helical" evidence="7">
    <location>
        <begin position="605"/>
        <end position="629"/>
    </location>
</feature>
<feature type="transmembrane region" description="Helical" evidence="7">
    <location>
        <begin position="684"/>
        <end position="706"/>
    </location>
</feature>
<evidence type="ECO:0000256" key="7">
    <source>
        <dbReference type="SAM" id="Phobius"/>
    </source>
</evidence>
<dbReference type="InterPro" id="IPR003593">
    <property type="entry name" value="AAA+_ATPase"/>
</dbReference>
<sequence length="708" mass="79025">MRASIPLYFSKNPSVSAGFEPTNIASKGLNPQTPSHPLPFRLQPCSTNQLQCRKLLRVLSYGLLGASGCGKTTLLSCIVGRRRLNTGEIHVLGGKPGTKGSGVPGKRVGYMPQEIALYGEFSIKETMMYFGWIFGMSTQEICERLNFLLNFLDLPSENRLVKNLSGGQQRRVSFSVALMHDPELLILDEPTVGVDPLLRQSIWNHLVQITKDGNKTVIITTHYIEEARQAHTIGLMRSGRLLAEESPQRLLTIYSCQSLEEVFLKLSRKQGNSNTNIPELNFSNNISLASLNWARKGDPVYVTEESGVVGLNFHQSKEVLIQDNANGVGRYEMNGKAHGIGESTMDCDDCGSFADCCNLTTPGKMKALLQKNFLRMWRNVGVMLFIFALPVMQVILFCLAIGRDPSGLHLGIVNHELNSTTQDCPVMGNCSFHLLSCQYLQYLKNSTIIKDYYDTTENALDAVRSGNAWGVLYFTENFTDALVARMGLGQYADEETLDQSEIRVWLDMSNQQIGLMLNRDIQFSYRDFAQNLLESCEYNPKLADIPIQQEDAGPQHSEQNDEEPRHIKANYELRPRDVIRPPKRYEANLFENPIYGSNEPSFTDFVAPGVILTIVFFLAVALTSSALIIERTEGLLDRSWVAGVTPFEILFSHVMTQFVVMCGQTALVLIFMILVFGVQCKGDIVSVVVLTILQGLCGMCFGKFTYTT</sequence>
<name>A0A7R9AXZ0_TIMSH</name>
<keyword evidence="4" id="KW-0067">ATP-binding</keyword>
<dbReference type="PROSITE" id="PS50893">
    <property type="entry name" value="ABC_TRANSPORTER_2"/>
    <property type="match status" value="1"/>
</dbReference>
<dbReference type="SUPFAM" id="SSF52540">
    <property type="entry name" value="P-loop containing nucleoside triphosphate hydrolases"/>
    <property type="match status" value="1"/>
</dbReference>
<dbReference type="PROSITE" id="PS00211">
    <property type="entry name" value="ABC_TRANSPORTER_1"/>
    <property type="match status" value="1"/>
</dbReference>
<dbReference type="InterPro" id="IPR027417">
    <property type="entry name" value="P-loop_NTPase"/>
</dbReference>
<evidence type="ECO:0000256" key="4">
    <source>
        <dbReference type="ARBA" id="ARBA00022840"/>
    </source>
</evidence>
<dbReference type="Pfam" id="PF12698">
    <property type="entry name" value="ABC2_membrane_3"/>
    <property type="match status" value="1"/>
</dbReference>
<dbReference type="InterPro" id="IPR013525">
    <property type="entry name" value="ABC2_TM"/>
</dbReference>
<gene>
    <name evidence="9" type="ORF">TSIB3V08_LOCUS6046</name>
</gene>
<protein>
    <recommendedName>
        <fullName evidence="8">ABC transporter domain-containing protein</fullName>
    </recommendedName>
</protein>
<evidence type="ECO:0000259" key="8">
    <source>
        <dbReference type="PROSITE" id="PS50893"/>
    </source>
</evidence>
<dbReference type="InterPro" id="IPR017871">
    <property type="entry name" value="ABC_transporter-like_CS"/>
</dbReference>
<feature type="transmembrane region" description="Helical" evidence="7">
    <location>
        <begin position="658"/>
        <end position="678"/>
    </location>
</feature>
<proteinExistence type="predicted"/>
<organism evidence="9">
    <name type="scientific">Timema shepardi</name>
    <name type="common">Walking stick</name>
    <dbReference type="NCBI Taxonomy" id="629360"/>
    <lineage>
        <taxon>Eukaryota</taxon>
        <taxon>Metazoa</taxon>
        <taxon>Ecdysozoa</taxon>
        <taxon>Arthropoda</taxon>
        <taxon>Hexapoda</taxon>
        <taxon>Insecta</taxon>
        <taxon>Pterygota</taxon>
        <taxon>Neoptera</taxon>
        <taxon>Polyneoptera</taxon>
        <taxon>Phasmatodea</taxon>
        <taxon>Timematodea</taxon>
        <taxon>Timematoidea</taxon>
        <taxon>Timematidae</taxon>
        <taxon>Timema</taxon>
    </lineage>
</organism>
<evidence type="ECO:0000256" key="5">
    <source>
        <dbReference type="ARBA" id="ARBA00022989"/>
    </source>
</evidence>
<dbReference type="GO" id="GO:0016020">
    <property type="term" value="C:membrane"/>
    <property type="evidence" value="ECO:0007669"/>
    <property type="project" value="UniProtKB-SubCell"/>
</dbReference>
<dbReference type="EMBL" id="OC002505">
    <property type="protein sequence ID" value="CAD7261927.1"/>
    <property type="molecule type" value="Genomic_DNA"/>
</dbReference>
<evidence type="ECO:0000256" key="1">
    <source>
        <dbReference type="ARBA" id="ARBA00004141"/>
    </source>
</evidence>
<dbReference type="CDD" id="cd03230">
    <property type="entry name" value="ABC_DR_subfamily_A"/>
    <property type="match status" value="1"/>
</dbReference>
<evidence type="ECO:0000256" key="3">
    <source>
        <dbReference type="ARBA" id="ARBA00022741"/>
    </source>
</evidence>
<dbReference type="GO" id="GO:0140359">
    <property type="term" value="F:ABC-type transporter activity"/>
    <property type="evidence" value="ECO:0007669"/>
    <property type="project" value="InterPro"/>
</dbReference>
<dbReference type="GO" id="GO:0005524">
    <property type="term" value="F:ATP binding"/>
    <property type="evidence" value="ECO:0007669"/>
    <property type="project" value="UniProtKB-KW"/>
</dbReference>
<feature type="domain" description="ABC transporter" evidence="8">
    <location>
        <begin position="19"/>
        <end position="263"/>
    </location>
</feature>
<keyword evidence="2 7" id="KW-0812">Transmembrane</keyword>
<keyword evidence="3" id="KW-0547">Nucleotide-binding</keyword>
<keyword evidence="5 7" id="KW-1133">Transmembrane helix</keyword>
<keyword evidence="6 7" id="KW-0472">Membrane</keyword>
<dbReference type="SMART" id="SM00382">
    <property type="entry name" value="AAA"/>
    <property type="match status" value="1"/>
</dbReference>
<reference evidence="9" key="1">
    <citation type="submission" date="2020-11" db="EMBL/GenBank/DDBJ databases">
        <authorList>
            <person name="Tran Van P."/>
        </authorList>
    </citation>
    <scope>NUCLEOTIDE SEQUENCE</scope>
</reference>
<comment type="subcellular location">
    <subcellularLocation>
        <location evidence="1">Membrane</location>
        <topology evidence="1">Multi-pass membrane protein</topology>
    </subcellularLocation>
</comment>
<dbReference type="PANTHER" id="PTHR43038">
    <property type="entry name" value="ATP-BINDING CASSETTE, SUB-FAMILY H, MEMBER 1"/>
    <property type="match status" value="1"/>
</dbReference>
<evidence type="ECO:0000256" key="2">
    <source>
        <dbReference type="ARBA" id="ARBA00022692"/>
    </source>
</evidence>